<dbReference type="AlphaFoldDB" id="A0A7G9QD56"/>
<protein>
    <recommendedName>
        <fullName evidence="4">DUF2007 domain-containing protein</fullName>
    </recommendedName>
</protein>
<keyword evidence="3" id="KW-1185">Reference proteome</keyword>
<accession>A0A7G9QD56</accession>
<name>A0A7G9QD56_9SPHI</name>
<organism evidence="2 3">
    <name type="scientific">Pedobacter roseus</name>
    <dbReference type="NCBI Taxonomy" id="336820"/>
    <lineage>
        <taxon>Bacteria</taxon>
        <taxon>Pseudomonadati</taxon>
        <taxon>Bacteroidota</taxon>
        <taxon>Sphingobacteriia</taxon>
        <taxon>Sphingobacteriales</taxon>
        <taxon>Sphingobacteriaceae</taxon>
        <taxon>Pedobacter</taxon>
    </lineage>
</organism>
<reference evidence="2 3" key="1">
    <citation type="submission" date="2020-08" db="EMBL/GenBank/DDBJ databases">
        <title>Genome sequence of Pedobacter roseus KACC 11594T.</title>
        <authorList>
            <person name="Hyun D.-W."/>
            <person name="Bae J.-W."/>
        </authorList>
    </citation>
    <scope>NUCLEOTIDE SEQUENCE [LARGE SCALE GENOMIC DNA]</scope>
    <source>
        <strain evidence="2 3">KACC 11594</strain>
    </source>
</reference>
<dbReference type="EMBL" id="CP060723">
    <property type="protein sequence ID" value="QNN41281.1"/>
    <property type="molecule type" value="Genomic_DNA"/>
</dbReference>
<dbReference type="KEGG" id="proe:H9L23_19505"/>
<proteinExistence type="predicted"/>
<keyword evidence="1" id="KW-0472">Membrane</keyword>
<feature type="transmembrane region" description="Helical" evidence="1">
    <location>
        <begin position="148"/>
        <end position="171"/>
    </location>
</feature>
<gene>
    <name evidence="2" type="ORF">H9L23_19505</name>
</gene>
<evidence type="ECO:0008006" key="4">
    <source>
        <dbReference type="Google" id="ProtNLM"/>
    </source>
</evidence>
<dbReference type="Proteomes" id="UP000515806">
    <property type="component" value="Chromosome"/>
</dbReference>
<keyword evidence="1" id="KW-0812">Transmembrane</keyword>
<evidence type="ECO:0000313" key="3">
    <source>
        <dbReference type="Proteomes" id="UP000515806"/>
    </source>
</evidence>
<sequence>MTTDFVTFQRFNDKVAAMALAETFRENGIECGLEDVSENFDVSFANNEINKDFRVKLKPVDFERADTLLLQLAEKDLTDIDPGYYIFDFSDEELKEIVEKQDEWSSLDFLLAKKILKERGVEINVGQIQTLKEKRLEALAEPEESPKVLIIAGYILAVVGGLIAIIIGAYLRTHKKTLPNGERVFGYAPADRAHGERILIIGILALILSFAYQFLKYT</sequence>
<feature type="transmembrane region" description="Helical" evidence="1">
    <location>
        <begin position="198"/>
        <end position="215"/>
    </location>
</feature>
<evidence type="ECO:0000256" key="1">
    <source>
        <dbReference type="SAM" id="Phobius"/>
    </source>
</evidence>
<dbReference type="RefSeq" id="WP_187591906.1">
    <property type="nucleotide sequence ID" value="NZ_CP060723.1"/>
</dbReference>
<evidence type="ECO:0000313" key="2">
    <source>
        <dbReference type="EMBL" id="QNN41281.1"/>
    </source>
</evidence>
<keyword evidence="1" id="KW-1133">Transmembrane helix</keyword>